<reference evidence="2 3" key="1">
    <citation type="submission" date="2020-08" db="EMBL/GenBank/DDBJ databases">
        <title>A Genomic Blueprint of the Chicken Gut Microbiome.</title>
        <authorList>
            <person name="Gilroy R."/>
            <person name="Ravi A."/>
            <person name="Getino M."/>
            <person name="Pursley I."/>
            <person name="Horton D.L."/>
            <person name="Alikhan N.-F."/>
            <person name="Baker D."/>
            <person name="Gharbi K."/>
            <person name="Hall N."/>
            <person name="Watson M."/>
            <person name="Adriaenssens E.M."/>
            <person name="Foster-Nyarko E."/>
            <person name="Jarju S."/>
            <person name="Secka A."/>
            <person name="Antonio M."/>
            <person name="Oren A."/>
            <person name="Chaudhuri R."/>
            <person name="La Ragione R.M."/>
            <person name="Hildebrand F."/>
            <person name="Pallen M.J."/>
        </authorList>
    </citation>
    <scope>NUCLEOTIDE SEQUENCE [LARGE SCALE GENOMIC DNA]</scope>
    <source>
        <strain evidence="2 3">Sa1BUA2</strain>
    </source>
</reference>
<feature type="domain" description="General stress protein 17M-like" evidence="1">
    <location>
        <begin position="5"/>
        <end position="69"/>
    </location>
</feature>
<keyword evidence="3" id="KW-1185">Reference proteome</keyword>
<organism evidence="2 3">
    <name type="scientific">Bacillus norwichensis</name>
    <dbReference type="NCBI Taxonomy" id="2762217"/>
    <lineage>
        <taxon>Bacteria</taxon>
        <taxon>Bacillati</taxon>
        <taxon>Bacillota</taxon>
        <taxon>Bacilli</taxon>
        <taxon>Bacillales</taxon>
        <taxon>Bacillaceae</taxon>
        <taxon>Bacillus</taxon>
    </lineage>
</organism>
<dbReference type="Proteomes" id="UP000648182">
    <property type="component" value="Unassembled WGS sequence"/>
</dbReference>
<dbReference type="EMBL" id="JACSPV010000070">
    <property type="protein sequence ID" value="MBD8007603.1"/>
    <property type="molecule type" value="Genomic_DNA"/>
</dbReference>
<dbReference type="RefSeq" id="WP_191816375.1">
    <property type="nucleotide sequence ID" value="NZ_JACSPV010000070.1"/>
</dbReference>
<proteinExistence type="predicted"/>
<evidence type="ECO:0000259" key="1">
    <source>
        <dbReference type="Pfam" id="PF11181"/>
    </source>
</evidence>
<comment type="caution">
    <text evidence="2">The sequence shown here is derived from an EMBL/GenBank/DDBJ whole genome shotgun (WGS) entry which is preliminary data.</text>
</comment>
<accession>A0ABR8VS72</accession>
<dbReference type="Pfam" id="PF11181">
    <property type="entry name" value="YflT"/>
    <property type="match status" value="1"/>
</dbReference>
<sequence>MSFTVVGVYDTAEEVIDVIKTSIHEGFKEEKFSVLAADESKTEFIEQETNVHDRHAASEEAYGIISGFLTGISGGFIVPGLTVPGMGPIIAAGPLASLIQGKSHHDVKDLLITMGLNEGNTQKYVAHLNEGKIILFYERTPS</sequence>
<evidence type="ECO:0000313" key="3">
    <source>
        <dbReference type="Proteomes" id="UP000648182"/>
    </source>
</evidence>
<dbReference type="InterPro" id="IPR025889">
    <property type="entry name" value="GSP17M-like_dom"/>
</dbReference>
<gene>
    <name evidence="2" type="ORF">H9631_21405</name>
</gene>
<protein>
    <submittedName>
        <fullName evidence="2">General stress protein</fullName>
    </submittedName>
</protein>
<evidence type="ECO:0000313" key="2">
    <source>
        <dbReference type="EMBL" id="MBD8007603.1"/>
    </source>
</evidence>
<name>A0ABR8VS72_9BACI</name>